<dbReference type="CDD" id="cd00545">
    <property type="entry name" value="MCH"/>
    <property type="match status" value="1"/>
</dbReference>
<organism evidence="12 13">
    <name type="scientific">Methanothrix harundinacea</name>
    <dbReference type="NCBI Taxonomy" id="301375"/>
    <lineage>
        <taxon>Archaea</taxon>
        <taxon>Methanobacteriati</taxon>
        <taxon>Methanobacteriota</taxon>
        <taxon>Stenosarchaea group</taxon>
        <taxon>Methanomicrobia</taxon>
        <taxon>Methanotrichales</taxon>
        <taxon>Methanotrichaceae</taxon>
        <taxon>Methanothrix</taxon>
    </lineage>
</organism>
<dbReference type="Gene3D" id="3.30.1030.10">
    <property type="entry name" value="Methenyltetrahydromethanopterin Cyclohydrolase, Chain A, domain 2"/>
    <property type="match status" value="1"/>
</dbReference>
<evidence type="ECO:0000256" key="5">
    <source>
        <dbReference type="ARBA" id="ARBA00022490"/>
    </source>
</evidence>
<sequence>MTCSLPDEKVWPKRLHLNFLSSPNLYRLLHLGYPVRTLQSLNELGLEVFEEMLDYADELQVGVEELDNGTVVADAGVEAKGGLGAGIYLSRLCMADLADIQPTPIEIDGITIPGVQVATDHPAISCMASQCAMWQINAGEYFGMGSGPARALARKTKELYESLEFEEYADVGVLFIEADALPDEEAAEKIAEACGIDPADLKLAVAPTDSVAGLVQVSARVVETGLHKLFTMGFDIKAIKTGWGRAPIAPVVGKATKCMGASNDAIIYGGETYYTVDYEPFDELLAYLKATPSCTSRDYGAPFFKTFKECGFDFFKVDHNVFAPAKVVMNDLRSRRTLVAGRLNPAVLKESFGFEAADLES</sequence>
<comment type="caution">
    <text evidence="12">The sequence shown here is derived from an EMBL/GenBank/DDBJ whole genome shotgun (WGS) entry which is preliminary data.</text>
</comment>
<keyword evidence="5 10" id="KW-0963">Cytoplasm</keyword>
<evidence type="ECO:0000256" key="8">
    <source>
        <dbReference type="ARBA" id="ARBA00030468"/>
    </source>
</evidence>
<evidence type="ECO:0000313" key="14">
    <source>
        <dbReference type="Proteomes" id="UP000057043"/>
    </source>
</evidence>
<evidence type="ECO:0000313" key="12">
    <source>
        <dbReference type="EMBL" id="KUK95070.1"/>
    </source>
</evidence>
<dbReference type="EC" id="3.5.4.27" evidence="3 10"/>
<dbReference type="EMBL" id="LGHB01000038">
    <property type="protein sequence ID" value="KUK95070.1"/>
    <property type="molecule type" value="Genomic_DNA"/>
</dbReference>
<comment type="subcellular location">
    <subcellularLocation>
        <location evidence="1 10">Cytoplasm</location>
    </subcellularLocation>
</comment>
<evidence type="ECO:0000256" key="3">
    <source>
        <dbReference type="ARBA" id="ARBA00012765"/>
    </source>
</evidence>
<evidence type="ECO:0000256" key="9">
    <source>
        <dbReference type="ARBA" id="ARBA00048684"/>
    </source>
</evidence>
<dbReference type="Proteomes" id="UP000057043">
    <property type="component" value="Unassembled WGS sequence"/>
</dbReference>
<comment type="catalytic activity">
    <reaction evidence="9 10">
        <text>5,10-methenyl-5,6,7,8-tetrahydromethanopterin + H2O = N(5)-formyl-5,6,7,8-tetrahydromethanopterin + H(+)</text>
        <dbReference type="Rhea" id="RHEA:19053"/>
        <dbReference type="ChEBI" id="CHEBI:15377"/>
        <dbReference type="ChEBI" id="CHEBI:15378"/>
        <dbReference type="ChEBI" id="CHEBI:58018"/>
        <dbReference type="ChEBI" id="CHEBI:58337"/>
        <dbReference type="EC" id="3.5.4.27"/>
    </reaction>
</comment>
<dbReference type="InterPro" id="IPR003209">
    <property type="entry name" value="METHMP_CycHdrlase"/>
</dbReference>
<dbReference type="HAMAP" id="MF_00486">
    <property type="entry name" value="McH"/>
    <property type="match status" value="1"/>
</dbReference>
<name>A0A101IHP0_9EURY</name>
<dbReference type="AlphaFoldDB" id="A0A101IHP0"/>
<dbReference type="GO" id="GO:0019386">
    <property type="term" value="P:methanogenesis, from carbon dioxide"/>
    <property type="evidence" value="ECO:0007669"/>
    <property type="project" value="UniProtKB-UniRule"/>
</dbReference>
<dbReference type="Proteomes" id="UP000053961">
    <property type="component" value="Unassembled WGS sequence"/>
</dbReference>
<keyword evidence="6 10" id="KW-0554">One-carbon metabolism</keyword>
<dbReference type="SUPFAM" id="SSF56199">
    <property type="entry name" value="Methenyltetrahydromethanopterin cyclohydrolase"/>
    <property type="match status" value="1"/>
</dbReference>
<dbReference type="GO" id="GO:0006730">
    <property type="term" value="P:one-carbon metabolic process"/>
    <property type="evidence" value="ECO:0007669"/>
    <property type="project" value="UniProtKB-UniRule"/>
</dbReference>
<dbReference type="GO" id="GO:0005737">
    <property type="term" value="C:cytoplasm"/>
    <property type="evidence" value="ECO:0007669"/>
    <property type="project" value="UniProtKB-SubCell"/>
</dbReference>
<evidence type="ECO:0000313" key="11">
    <source>
        <dbReference type="EMBL" id="KUK43501.1"/>
    </source>
</evidence>
<keyword evidence="10" id="KW-0484">Methanogenesis</keyword>
<evidence type="ECO:0000256" key="10">
    <source>
        <dbReference type="HAMAP-Rule" id="MF_00486"/>
    </source>
</evidence>
<evidence type="ECO:0000256" key="6">
    <source>
        <dbReference type="ARBA" id="ARBA00022563"/>
    </source>
</evidence>
<reference evidence="12" key="1">
    <citation type="journal article" date="2015" name="MBio">
        <title>Genome-resolved metagenomic analysis reveals roles for candidate phyla and other microbial community members in biogeochemical transformations in oil reservoirs.</title>
        <authorList>
            <person name="Hu P."/>
            <person name="Tom L."/>
            <person name="Singh A."/>
            <person name="Thomas B.C."/>
            <person name="Baker B.J."/>
            <person name="Piceno Y.M."/>
            <person name="Andersen G.L."/>
            <person name="Banfield J.F."/>
        </authorList>
    </citation>
    <scope>NUCLEOTIDE SEQUENCE [LARGE SCALE GENOMIC DNA]</scope>
    <source>
        <strain evidence="12">56_747</strain>
    </source>
</reference>
<reference evidence="13 14" key="2">
    <citation type="journal article" date="2015" name="MBio">
        <title>Genome-Resolved Metagenomic Analysis Reveals Roles for Candidate Phyla and Other Microbial Community Members in Biogeochemical Transformations in Oil Reservoirs.</title>
        <authorList>
            <person name="Hu P."/>
            <person name="Tom L."/>
            <person name="Singh A."/>
            <person name="Thomas B.C."/>
            <person name="Baker B.J."/>
            <person name="Piceno Y.M."/>
            <person name="Andersen G.L."/>
            <person name="Banfield J.F."/>
        </authorList>
    </citation>
    <scope>NUCLEOTIDE SEQUENCE [LARGE SCALE GENOMIC DNA]</scope>
    <source>
        <strain evidence="11">57_489</strain>
    </source>
</reference>
<dbReference type="Gene3D" id="3.10.340.11">
    <property type="entry name" value="Methenyltetrahydromethanopterin Cyclohydrolase, Chain A, domain 1"/>
    <property type="match status" value="1"/>
</dbReference>
<dbReference type="Pfam" id="PF02289">
    <property type="entry name" value="MCH"/>
    <property type="match status" value="1"/>
</dbReference>
<dbReference type="PATRIC" id="fig|301375.6.peg.1382"/>
<dbReference type="EMBL" id="LGFT01000068">
    <property type="protein sequence ID" value="KUK43501.1"/>
    <property type="molecule type" value="Genomic_DNA"/>
</dbReference>
<protein>
    <recommendedName>
        <fullName evidence="4 10">Methenyltetrahydromethanopterin cyclohydrolase</fullName>
        <ecNumber evidence="3 10">3.5.4.27</ecNumber>
    </recommendedName>
    <alternativeName>
        <fullName evidence="8 10">Methenyl-H4MPT cyclohydrolase</fullName>
    </alternativeName>
</protein>
<evidence type="ECO:0000256" key="2">
    <source>
        <dbReference type="ARBA" id="ARBA00006902"/>
    </source>
</evidence>
<comment type="pathway">
    <text evidence="10">One-carbon metabolism; methanogenesis from CO(2); 5,10-methenyl-5,6,7,8-tetrahydromethanopterin from CO(2): step 3/3.</text>
</comment>
<evidence type="ECO:0000256" key="7">
    <source>
        <dbReference type="ARBA" id="ARBA00022801"/>
    </source>
</evidence>
<accession>A0A101IHP0</accession>
<evidence type="ECO:0000256" key="1">
    <source>
        <dbReference type="ARBA" id="ARBA00004496"/>
    </source>
</evidence>
<dbReference type="UniPathway" id="UPA00640">
    <property type="reaction ID" value="UER00694"/>
</dbReference>
<proteinExistence type="inferred from homology"/>
<keyword evidence="7 10" id="KW-0378">Hydrolase</keyword>
<gene>
    <name evidence="10" type="primary">mch</name>
    <name evidence="11" type="ORF">XD72_2124</name>
    <name evidence="12" type="ORF">XE07_1934</name>
</gene>
<evidence type="ECO:0000256" key="4">
    <source>
        <dbReference type="ARBA" id="ARBA00020597"/>
    </source>
</evidence>
<dbReference type="GO" id="GO:0018759">
    <property type="term" value="F:methenyltetrahydromethanopterin cyclohydrolase activity"/>
    <property type="evidence" value="ECO:0007669"/>
    <property type="project" value="UniProtKB-UniRule"/>
</dbReference>
<evidence type="ECO:0000313" key="13">
    <source>
        <dbReference type="Proteomes" id="UP000053961"/>
    </source>
</evidence>
<dbReference type="NCBIfam" id="TIGR03120">
    <property type="entry name" value="one_C_mch"/>
    <property type="match status" value="1"/>
</dbReference>
<comment type="similarity">
    <text evidence="2 10">Belongs to the MCH family.</text>
</comment>
<comment type="function">
    <text evidence="10">Catalyzes the reversible interconversion of 5-formyl-H(4)MPT to methenyl-H(4)MPT(+).</text>
</comment>